<protein>
    <submittedName>
        <fullName evidence="8">Non-heme iron oxygenase ferredoxin subunit</fullName>
    </submittedName>
</protein>
<reference evidence="8" key="1">
    <citation type="submission" date="2021-01" db="EMBL/GenBank/DDBJ databases">
        <title>Ramlibacter sp. strain AW1 16S ribosomal RNA gene Genome sequencing and assembly.</title>
        <authorList>
            <person name="Kang M."/>
        </authorList>
    </citation>
    <scope>NUCLEOTIDE SEQUENCE</scope>
    <source>
        <strain evidence="8">AW1</strain>
    </source>
</reference>
<evidence type="ECO:0000259" key="7">
    <source>
        <dbReference type="PROSITE" id="PS51296"/>
    </source>
</evidence>
<dbReference type="GO" id="GO:0046872">
    <property type="term" value="F:metal ion binding"/>
    <property type="evidence" value="ECO:0007669"/>
    <property type="project" value="UniProtKB-KW"/>
</dbReference>
<evidence type="ECO:0000313" key="8">
    <source>
        <dbReference type="EMBL" id="MBL0419196.1"/>
    </source>
</evidence>
<dbReference type="GO" id="GO:0051537">
    <property type="term" value="F:2 iron, 2 sulfur cluster binding"/>
    <property type="evidence" value="ECO:0007669"/>
    <property type="project" value="UniProtKB-KW"/>
</dbReference>
<dbReference type="EMBL" id="JAEQNA010000001">
    <property type="protein sequence ID" value="MBL0419196.1"/>
    <property type="molecule type" value="Genomic_DNA"/>
</dbReference>
<keyword evidence="9" id="KW-1185">Reference proteome</keyword>
<evidence type="ECO:0000256" key="3">
    <source>
        <dbReference type="ARBA" id="ARBA00023004"/>
    </source>
</evidence>
<dbReference type="PANTHER" id="PTHR21496:SF0">
    <property type="entry name" value="RIESKE DOMAIN-CONTAINING PROTEIN"/>
    <property type="match status" value="1"/>
</dbReference>
<dbReference type="AlphaFoldDB" id="A0A937D5X1"/>
<evidence type="ECO:0000256" key="4">
    <source>
        <dbReference type="ARBA" id="ARBA00023014"/>
    </source>
</evidence>
<comment type="similarity">
    <text evidence="6">Belongs to the bacterial ring-hydroxylating dioxygenase ferredoxin component family.</text>
</comment>
<dbReference type="Gene3D" id="2.102.10.10">
    <property type="entry name" value="Rieske [2Fe-2S] iron-sulphur domain"/>
    <property type="match status" value="1"/>
</dbReference>
<dbReference type="SUPFAM" id="SSF50022">
    <property type="entry name" value="ISP domain"/>
    <property type="match status" value="1"/>
</dbReference>
<dbReference type="Proteomes" id="UP000613011">
    <property type="component" value="Unassembled WGS sequence"/>
</dbReference>
<organism evidence="8 9">
    <name type="scientific">Ramlibacter aurantiacus</name>
    <dbReference type="NCBI Taxonomy" id="2801330"/>
    <lineage>
        <taxon>Bacteria</taxon>
        <taxon>Pseudomonadati</taxon>
        <taxon>Pseudomonadota</taxon>
        <taxon>Betaproteobacteria</taxon>
        <taxon>Burkholderiales</taxon>
        <taxon>Comamonadaceae</taxon>
        <taxon>Ramlibacter</taxon>
    </lineage>
</organism>
<dbReference type="RefSeq" id="WP_201682245.1">
    <property type="nucleotide sequence ID" value="NZ_JAEQNA010000001.1"/>
</dbReference>
<evidence type="ECO:0000313" key="9">
    <source>
        <dbReference type="Proteomes" id="UP000613011"/>
    </source>
</evidence>
<dbReference type="CDD" id="cd03528">
    <property type="entry name" value="Rieske_RO_ferredoxin"/>
    <property type="match status" value="1"/>
</dbReference>
<keyword evidence="2" id="KW-0479">Metal-binding</keyword>
<sequence>MTWHVAAQASDLQEGDVLGTVVAGQPVALYRVDGEVFATHNICTHAQACMSDGYLEDGIIECPLHQAQFDVRTGQVISGPTKVPLPCYRARVDGEQVLVELPADGAAPSA</sequence>
<evidence type="ECO:0000256" key="1">
    <source>
        <dbReference type="ARBA" id="ARBA00022714"/>
    </source>
</evidence>
<name>A0A937D5X1_9BURK</name>
<evidence type="ECO:0000256" key="2">
    <source>
        <dbReference type="ARBA" id="ARBA00022723"/>
    </source>
</evidence>
<dbReference type="Pfam" id="PF00355">
    <property type="entry name" value="Rieske"/>
    <property type="match status" value="1"/>
</dbReference>
<keyword evidence="4" id="KW-0411">Iron-sulfur</keyword>
<keyword evidence="3" id="KW-0408">Iron</keyword>
<dbReference type="PROSITE" id="PS51296">
    <property type="entry name" value="RIESKE"/>
    <property type="match status" value="1"/>
</dbReference>
<comment type="caution">
    <text evidence="8">The sequence shown here is derived from an EMBL/GenBank/DDBJ whole genome shotgun (WGS) entry which is preliminary data.</text>
</comment>
<feature type="domain" description="Rieske" evidence="7">
    <location>
        <begin position="4"/>
        <end position="99"/>
    </location>
</feature>
<comment type="cofactor">
    <cofactor evidence="5">
        <name>[2Fe-2S] cluster</name>
        <dbReference type="ChEBI" id="CHEBI:190135"/>
    </cofactor>
</comment>
<accession>A0A937D5X1</accession>
<evidence type="ECO:0000256" key="6">
    <source>
        <dbReference type="ARBA" id="ARBA00038001"/>
    </source>
</evidence>
<evidence type="ECO:0000256" key="5">
    <source>
        <dbReference type="ARBA" id="ARBA00034078"/>
    </source>
</evidence>
<dbReference type="PANTHER" id="PTHR21496">
    <property type="entry name" value="FERREDOXIN-RELATED"/>
    <property type="match status" value="1"/>
</dbReference>
<dbReference type="InterPro" id="IPR017941">
    <property type="entry name" value="Rieske_2Fe-2S"/>
</dbReference>
<gene>
    <name evidence="8" type="ORF">JI739_02440</name>
</gene>
<proteinExistence type="inferred from homology"/>
<dbReference type="InterPro" id="IPR036922">
    <property type="entry name" value="Rieske_2Fe-2S_sf"/>
</dbReference>
<keyword evidence="1" id="KW-0001">2Fe-2S</keyword>